<sequence>YEDTLCPGKSRKFPTRKDPRPVGFEPTTLSLVLLNSCTFTATAIWAPIFLLFFHPLIHHFLFTHFIFLLFLNVKAIWCRNFDLHFSNIAPKSVISLTFTFNIEEIIEFERYIYINFQPYFDKMHLKQ</sequence>
<protein>
    <submittedName>
        <fullName evidence="2">Putative conserved plasma membrane protein</fullName>
    </submittedName>
</protein>
<keyword evidence="1" id="KW-1133">Transmembrane helix</keyword>
<feature type="non-terminal residue" evidence="2">
    <location>
        <position position="1"/>
    </location>
</feature>
<accession>A0A0P6IXM8</accession>
<keyword evidence="1" id="KW-0812">Transmembrane</keyword>
<reference evidence="2" key="1">
    <citation type="journal article" date="2016" name="PLoS ONE">
        <title>A Deep Insight into the Sialome of Male and Female Aedes aegypti Mosquitoes.</title>
        <authorList>
            <person name="Ribeiro J.M."/>
            <person name="Martin-Martin I."/>
            <person name="Arca B."/>
            <person name="Calvo E."/>
        </authorList>
    </citation>
    <scope>NUCLEOTIDE SEQUENCE</scope>
    <source>
        <strain evidence="2">Liverpool</strain>
        <tissue evidence="2">Salivary glands</tissue>
    </source>
</reference>
<dbReference type="AlphaFoldDB" id="A0A0P6IXM8"/>
<keyword evidence="1" id="KW-0472">Membrane</keyword>
<evidence type="ECO:0000313" key="2">
    <source>
        <dbReference type="EMBL" id="JAN95732.1"/>
    </source>
</evidence>
<organism evidence="2">
    <name type="scientific">Aedes aegypti</name>
    <name type="common">Yellowfever mosquito</name>
    <name type="synonym">Culex aegypti</name>
    <dbReference type="NCBI Taxonomy" id="7159"/>
    <lineage>
        <taxon>Eukaryota</taxon>
        <taxon>Metazoa</taxon>
        <taxon>Ecdysozoa</taxon>
        <taxon>Arthropoda</taxon>
        <taxon>Hexapoda</taxon>
        <taxon>Insecta</taxon>
        <taxon>Pterygota</taxon>
        <taxon>Neoptera</taxon>
        <taxon>Endopterygota</taxon>
        <taxon>Diptera</taxon>
        <taxon>Nematocera</taxon>
        <taxon>Culicoidea</taxon>
        <taxon>Culicidae</taxon>
        <taxon>Culicinae</taxon>
        <taxon>Aedini</taxon>
        <taxon>Aedes</taxon>
        <taxon>Stegomyia</taxon>
    </lineage>
</organism>
<feature type="transmembrane region" description="Helical" evidence="1">
    <location>
        <begin position="60"/>
        <end position="77"/>
    </location>
</feature>
<feature type="transmembrane region" description="Helical" evidence="1">
    <location>
        <begin position="29"/>
        <end position="53"/>
    </location>
</feature>
<evidence type="ECO:0000256" key="1">
    <source>
        <dbReference type="SAM" id="Phobius"/>
    </source>
</evidence>
<name>A0A0P6IXM8_AEDAE</name>
<proteinExistence type="evidence at transcript level"/>
<dbReference type="EMBL" id="GDUN01000187">
    <property type="protein sequence ID" value="JAN95732.1"/>
    <property type="molecule type" value="mRNA"/>
</dbReference>